<feature type="signal peptide" evidence="2">
    <location>
        <begin position="1"/>
        <end position="18"/>
    </location>
</feature>
<gene>
    <name evidence="4" type="ORF">HPBE_LOCUS5111</name>
</gene>
<reference evidence="4 5" key="1">
    <citation type="submission" date="2018-11" db="EMBL/GenBank/DDBJ databases">
        <authorList>
            <consortium name="Pathogen Informatics"/>
        </authorList>
    </citation>
    <scope>NUCLEOTIDE SEQUENCE [LARGE SCALE GENOMIC DNA]</scope>
</reference>
<dbReference type="OrthoDB" id="283575at2759"/>
<evidence type="ECO:0000313" key="4">
    <source>
        <dbReference type="EMBL" id="VDO63436.1"/>
    </source>
</evidence>
<organism evidence="4">
    <name type="scientific">Heligmosomoides polygyrus</name>
    <name type="common">Parasitic roundworm</name>
    <dbReference type="NCBI Taxonomy" id="6339"/>
    <lineage>
        <taxon>Eukaryota</taxon>
        <taxon>Metazoa</taxon>
        <taxon>Ecdysozoa</taxon>
        <taxon>Nematoda</taxon>
        <taxon>Chromadorea</taxon>
        <taxon>Rhabditida</taxon>
        <taxon>Rhabditina</taxon>
        <taxon>Rhabditomorpha</taxon>
        <taxon>Strongyloidea</taxon>
        <taxon>Heligmosomidae</taxon>
        <taxon>Heligmosomoides</taxon>
    </lineage>
</organism>
<keyword evidence="2" id="KW-0732">Signal</keyword>
<protein>
    <submittedName>
        <fullName evidence="6">Reelin domain-containing protein</fullName>
    </submittedName>
</protein>
<dbReference type="InterPro" id="IPR002861">
    <property type="entry name" value="Reeler_dom"/>
</dbReference>
<accession>A0A3P7WRL3</accession>
<proteinExistence type="predicted"/>
<dbReference type="WBParaSite" id="HPBE_0000511001-mRNA-1">
    <property type="protein sequence ID" value="HPBE_0000511001-mRNA-1"/>
    <property type="gene ID" value="HPBE_0000511001"/>
</dbReference>
<keyword evidence="5" id="KW-1185">Reference proteome</keyword>
<dbReference type="Pfam" id="PF02014">
    <property type="entry name" value="Reeler"/>
    <property type="match status" value="1"/>
</dbReference>
<evidence type="ECO:0000259" key="3">
    <source>
        <dbReference type="Pfam" id="PF02014"/>
    </source>
</evidence>
<feature type="region of interest" description="Disordered" evidence="1">
    <location>
        <begin position="174"/>
        <end position="194"/>
    </location>
</feature>
<reference evidence="6" key="2">
    <citation type="submission" date="2019-09" db="UniProtKB">
        <authorList>
            <consortium name="WormBaseParasite"/>
        </authorList>
    </citation>
    <scope>IDENTIFICATION</scope>
</reference>
<evidence type="ECO:0000313" key="6">
    <source>
        <dbReference type="WBParaSite" id="HPBE_0000511001-mRNA-1"/>
    </source>
</evidence>
<evidence type="ECO:0000256" key="1">
    <source>
        <dbReference type="SAM" id="MobiDB-lite"/>
    </source>
</evidence>
<dbReference type="EMBL" id="UZAH01025415">
    <property type="protein sequence ID" value="VDO63436.1"/>
    <property type="molecule type" value="Genomic_DNA"/>
</dbReference>
<name>A0A3P7WRL3_HELPZ</name>
<feature type="domain" description="Reelin" evidence="3">
    <location>
        <begin position="93"/>
        <end position="143"/>
    </location>
</feature>
<feature type="chain" id="PRO_5044596468" evidence="2">
    <location>
        <begin position="19"/>
        <end position="220"/>
    </location>
</feature>
<sequence>MILRFCIVATYILQAAKSDIMESTGFHCKNANSMRLDRKLHGSPHLTIPPFEFTVLDEDGNYVEYYEPGVNYRRSLRGGRFILGDYGEIFGIQYHDCVGLANDSLTHTDNKKKFLIEALWTTDRDVGAVQFLLTVAAEDVLYWERWRPRNGFIRPRSQRGIEVNELLFKIEVAPGPEEPTLSPEEAASTMDPSELTTLEPFDSKLFEAIEEAEENESNRV</sequence>
<dbReference type="Proteomes" id="UP000050761">
    <property type="component" value="Unassembled WGS sequence"/>
</dbReference>
<evidence type="ECO:0000313" key="5">
    <source>
        <dbReference type="Proteomes" id="UP000050761"/>
    </source>
</evidence>
<dbReference type="AlphaFoldDB" id="A0A3P7WRL3"/>
<evidence type="ECO:0000256" key="2">
    <source>
        <dbReference type="SAM" id="SignalP"/>
    </source>
</evidence>